<keyword evidence="3" id="KW-1185">Reference proteome</keyword>
<sequence>MSQLCLPNIGPRGRRWRYWMAGINFVMVAATVAVSVSANWSFWIHFALFIPIWMGCLGFFQAREKT</sequence>
<accession>A0A235B580</accession>
<keyword evidence="1" id="KW-0472">Membrane</keyword>
<feature type="transmembrane region" description="Helical" evidence="1">
    <location>
        <begin position="18"/>
        <end position="36"/>
    </location>
</feature>
<evidence type="ECO:0000313" key="3">
    <source>
        <dbReference type="Proteomes" id="UP000215459"/>
    </source>
</evidence>
<comment type="caution">
    <text evidence="2">The sequence shown here is derived from an EMBL/GenBank/DDBJ whole genome shotgun (WGS) entry which is preliminary data.</text>
</comment>
<dbReference type="Proteomes" id="UP000215459">
    <property type="component" value="Unassembled WGS sequence"/>
</dbReference>
<dbReference type="RefSeq" id="WP_094264703.1">
    <property type="nucleotide sequence ID" value="NZ_NOWF01000006.1"/>
</dbReference>
<dbReference type="AlphaFoldDB" id="A0A235B580"/>
<name>A0A235B580_9BACL</name>
<organism evidence="2 3">
    <name type="scientific">Paludifilum halophilum</name>
    <dbReference type="NCBI Taxonomy" id="1642702"/>
    <lineage>
        <taxon>Bacteria</taxon>
        <taxon>Bacillati</taxon>
        <taxon>Bacillota</taxon>
        <taxon>Bacilli</taxon>
        <taxon>Bacillales</taxon>
        <taxon>Thermoactinomycetaceae</taxon>
        <taxon>Paludifilum</taxon>
    </lineage>
</organism>
<keyword evidence="1" id="KW-1133">Transmembrane helix</keyword>
<feature type="transmembrane region" description="Helical" evidence="1">
    <location>
        <begin position="42"/>
        <end position="60"/>
    </location>
</feature>
<gene>
    <name evidence="2" type="ORF">CHM34_11230</name>
</gene>
<keyword evidence="1" id="KW-0812">Transmembrane</keyword>
<proteinExistence type="predicted"/>
<protein>
    <submittedName>
        <fullName evidence="2">Uncharacterized protein</fullName>
    </submittedName>
</protein>
<evidence type="ECO:0000313" key="2">
    <source>
        <dbReference type="EMBL" id="OYD07466.1"/>
    </source>
</evidence>
<evidence type="ECO:0000256" key="1">
    <source>
        <dbReference type="SAM" id="Phobius"/>
    </source>
</evidence>
<dbReference type="EMBL" id="NOWF01000006">
    <property type="protein sequence ID" value="OYD07466.1"/>
    <property type="molecule type" value="Genomic_DNA"/>
</dbReference>
<reference evidence="2 3" key="1">
    <citation type="submission" date="2017-07" db="EMBL/GenBank/DDBJ databases">
        <title>The genome sequence of Paludifilum halophilum highlights mechanisms for microbial adaptation to high salt environemnts.</title>
        <authorList>
            <person name="Belbahri L."/>
        </authorList>
    </citation>
    <scope>NUCLEOTIDE SEQUENCE [LARGE SCALE GENOMIC DNA]</scope>
    <source>
        <strain evidence="2 3">DSM 102817</strain>
    </source>
</reference>